<dbReference type="Gene3D" id="3.30.1660.10">
    <property type="entry name" value="Flavin-binding protein dodecin"/>
    <property type="match status" value="1"/>
</dbReference>
<dbReference type="NCBIfam" id="NF043052">
    <property type="entry name" value="DodecBact"/>
    <property type="match status" value="1"/>
</dbReference>
<dbReference type="SUPFAM" id="SSF89807">
    <property type="entry name" value="Dodecin-like"/>
    <property type="match status" value="1"/>
</dbReference>
<accession>A0A0B9GZN2</accession>
<evidence type="ECO:0008006" key="3">
    <source>
        <dbReference type="Google" id="ProtNLM"/>
    </source>
</evidence>
<protein>
    <recommendedName>
        <fullName evidence="3">Dodecin flavoprotein</fullName>
    </recommendedName>
</protein>
<evidence type="ECO:0000313" key="2">
    <source>
        <dbReference type="Proteomes" id="UP000031278"/>
    </source>
</evidence>
<comment type="caution">
    <text evidence="1">The sequence shown here is derived from an EMBL/GenBank/DDBJ whole genome shotgun (WGS) entry which is preliminary data.</text>
</comment>
<organism evidence="1 2">
    <name type="scientific">Photobacterium gaetbulicola</name>
    <dbReference type="NCBI Taxonomy" id="1295392"/>
    <lineage>
        <taxon>Bacteria</taxon>
        <taxon>Pseudomonadati</taxon>
        <taxon>Pseudomonadota</taxon>
        <taxon>Gammaproteobacteria</taxon>
        <taxon>Vibrionales</taxon>
        <taxon>Vibrionaceae</taxon>
        <taxon>Photobacterium</taxon>
    </lineage>
</organism>
<dbReference type="Proteomes" id="UP000031278">
    <property type="component" value="Unassembled WGS sequence"/>
</dbReference>
<dbReference type="Pfam" id="PF07311">
    <property type="entry name" value="Dodecin"/>
    <property type="match status" value="1"/>
</dbReference>
<name>A0A0B9GZN2_9GAMM</name>
<dbReference type="InterPro" id="IPR009923">
    <property type="entry name" value="Dodecin"/>
</dbReference>
<dbReference type="InterPro" id="IPR050049">
    <property type="entry name" value="Dodecin_bact"/>
</dbReference>
<evidence type="ECO:0000313" key="1">
    <source>
        <dbReference type="EMBL" id="KHT62092.1"/>
    </source>
</evidence>
<dbReference type="RefSeq" id="WP_039466115.1">
    <property type="nucleotide sequence ID" value="NZ_JWLZ01000185.1"/>
</dbReference>
<dbReference type="PANTHER" id="PTHR39324:SF1">
    <property type="entry name" value="CALCIUM DODECIN"/>
    <property type="match status" value="1"/>
</dbReference>
<reference evidence="1 2" key="1">
    <citation type="submission" date="2014-12" db="EMBL/GenBank/DDBJ databases">
        <title>Genome sequencing of Photobacterium gaetbulicola AD005a.</title>
        <authorList>
            <person name="Adrian T.G.S."/>
            <person name="Chan K.G."/>
        </authorList>
    </citation>
    <scope>NUCLEOTIDE SEQUENCE [LARGE SCALE GENOMIC DNA]</scope>
    <source>
        <strain evidence="1 2">AD005a</strain>
    </source>
</reference>
<gene>
    <name evidence="1" type="ORF">RJ45_19450</name>
</gene>
<dbReference type="InterPro" id="IPR025543">
    <property type="entry name" value="Dodecin-like"/>
</dbReference>
<dbReference type="PANTHER" id="PTHR39324">
    <property type="entry name" value="CALCIUM DODECIN"/>
    <property type="match status" value="1"/>
</dbReference>
<dbReference type="EMBL" id="JWLZ01000185">
    <property type="protein sequence ID" value="KHT62092.1"/>
    <property type="molecule type" value="Genomic_DNA"/>
</dbReference>
<proteinExistence type="predicted"/>
<dbReference type="InterPro" id="IPR036694">
    <property type="entry name" value="Dodecin-like_sf"/>
</dbReference>
<sequence>MSGPDHHTYKKMELVGSSPDGIEDAISNAIARANETVKNLRWFEVVETRGHIEDGKVAHWQVTIKIGFTLEE</sequence>
<dbReference type="AlphaFoldDB" id="A0A0B9GZN2"/>